<gene>
    <name evidence="1" type="ORF">NCTC10699_00956</name>
</gene>
<dbReference type="GO" id="GO:0003677">
    <property type="term" value="F:DNA binding"/>
    <property type="evidence" value="ECO:0007669"/>
    <property type="project" value="InterPro"/>
</dbReference>
<reference evidence="1 2" key="1">
    <citation type="submission" date="2018-06" db="EMBL/GenBank/DDBJ databases">
        <authorList>
            <consortium name="Pathogen Informatics"/>
            <person name="Doyle S."/>
        </authorList>
    </citation>
    <scope>NUCLEOTIDE SEQUENCE [LARGE SCALE GENOMIC DNA]</scope>
    <source>
        <strain evidence="1 2">NCTC10699</strain>
    </source>
</reference>
<dbReference type="Proteomes" id="UP000254280">
    <property type="component" value="Unassembled WGS sequence"/>
</dbReference>
<accession>A0A379B493</accession>
<protein>
    <recommendedName>
        <fullName evidence="3">Regulatory protein</fullName>
    </recommendedName>
</protein>
<organism evidence="1 2">
    <name type="scientific">[Pasteurella] mairii</name>
    <dbReference type="NCBI Taxonomy" id="757"/>
    <lineage>
        <taxon>Bacteria</taxon>
        <taxon>Pseudomonadati</taxon>
        <taxon>Pseudomonadota</taxon>
        <taxon>Gammaproteobacteria</taxon>
        <taxon>Pasteurellales</taxon>
        <taxon>Pasteurellaceae</taxon>
    </lineage>
</organism>
<evidence type="ECO:0000313" key="2">
    <source>
        <dbReference type="Proteomes" id="UP000254280"/>
    </source>
</evidence>
<dbReference type="InterPro" id="IPR010982">
    <property type="entry name" value="Lambda_DNA-bd_dom_sf"/>
</dbReference>
<dbReference type="EMBL" id="UGSS01000002">
    <property type="protein sequence ID" value="SUB33341.1"/>
    <property type="molecule type" value="Genomic_DNA"/>
</dbReference>
<sequence length="72" mass="8023">MTLSNLLDLVGVPKVASLCGISQRAVYKWRKSNSLPRTEYTDETNYSVVLSEALNGEYSADFIKEIGKPIKN</sequence>
<proteinExistence type="predicted"/>
<keyword evidence="2" id="KW-1185">Reference proteome</keyword>
<evidence type="ECO:0000313" key="1">
    <source>
        <dbReference type="EMBL" id="SUB33341.1"/>
    </source>
</evidence>
<name>A0A379B493_9PAST</name>
<dbReference type="AlphaFoldDB" id="A0A379B493"/>
<dbReference type="Gene3D" id="1.10.260.40">
    <property type="entry name" value="lambda repressor-like DNA-binding domains"/>
    <property type="match status" value="1"/>
</dbReference>
<evidence type="ECO:0008006" key="3">
    <source>
        <dbReference type="Google" id="ProtNLM"/>
    </source>
</evidence>